<name>A0A1J6I0B9_NICAT</name>
<keyword evidence="2" id="KW-1185">Reference proteome</keyword>
<dbReference type="Proteomes" id="UP000187609">
    <property type="component" value="Unassembled WGS sequence"/>
</dbReference>
<comment type="caution">
    <text evidence="1">The sequence shown here is derived from an EMBL/GenBank/DDBJ whole genome shotgun (WGS) entry which is preliminary data.</text>
</comment>
<evidence type="ECO:0008006" key="3">
    <source>
        <dbReference type="Google" id="ProtNLM"/>
    </source>
</evidence>
<organism evidence="1 2">
    <name type="scientific">Nicotiana attenuata</name>
    <name type="common">Coyote tobacco</name>
    <dbReference type="NCBI Taxonomy" id="49451"/>
    <lineage>
        <taxon>Eukaryota</taxon>
        <taxon>Viridiplantae</taxon>
        <taxon>Streptophyta</taxon>
        <taxon>Embryophyta</taxon>
        <taxon>Tracheophyta</taxon>
        <taxon>Spermatophyta</taxon>
        <taxon>Magnoliopsida</taxon>
        <taxon>eudicotyledons</taxon>
        <taxon>Gunneridae</taxon>
        <taxon>Pentapetalae</taxon>
        <taxon>asterids</taxon>
        <taxon>lamiids</taxon>
        <taxon>Solanales</taxon>
        <taxon>Solanaceae</taxon>
        <taxon>Nicotianoideae</taxon>
        <taxon>Nicotianeae</taxon>
        <taxon>Nicotiana</taxon>
    </lineage>
</organism>
<proteinExistence type="predicted"/>
<accession>A0A1J6I0B9</accession>
<reference evidence="1" key="1">
    <citation type="submission" date="2016-11" db="EMBL/GenBank/DDBJ databases">
        <title>The genome of Nicotiana attenuata.</title>
        <authorList>
            <person name="Xu S."/>
            <person name="Brockmoeller T."/>
            <person name="Gaquerel E."/>
            <person name="Navarro A."/>
            <person name="Kuhl H."/>
            <person name="Gase K."/>
            <person name="Ling Z."/>
            <person name="Zhou W."/>
            <person name="Kreitzer C."/>
            <person name="Stanke M."/>
            <person name="Tang H."/>
            <person name="Lyons E."/>
            <person name="Pandey P."/>
            <person name="Pandey S.P."/>
            <person name="Timmermann B."/>
            <person name="Baldwin I.T."/>
        </authorList>
    </citation>
    <scope>NUCLEOTIDE SEQUENCE [LARGE SCALE GENOMIC DNA]</scope>
    <source>
        <strain evidence="1">UT</strain>
    </source>
</reference>
<evidence type="ECO:0000313" key="2">
    <source>
        <dbReference type="Proteomes" id="UP000187609"/>
    </source>
</evidence>
<dbReference type="EMBL" id="MJEQ01037191">
    <property type="protein sequence ID" value="OIS98533.1"/>
    <property type="molecule type" value="Genomic_DNA"/>
</dbReference>
<gene>
    <name evidence="1" type="ORF">A4A49_24552</name>
</gene>
<dbReference type="AlphaFoldDB" id="A0A1J6I0B9"/>
<sequence>MVYYVDDIVNKGWSVAMHLKPRDLYDMGEEVVEDEVYENEPYQEQELEQFFGDGDEYVQLATDHIIDDVVETIVATNLAADTYMCE</sequence>
<dbReference type="Gramene" id="OIS98533">
    <property type="protein sequence ID" value="OIS98533"/>
    <property type="gene ID" value="A4A49_24552"/>
</dbReference>
<protein>
    <recommendedName>
        <fullName evidence="3">DUF4216 domain-containing protein</fullName>
    </recommendedName>
</protein>
<evidence type="ECO:0000313" key="1">
    <source>
        <dbReference type="EMBL" id="OIS98533.1"/>
    </source>
</evidence>